<gene>
    <name evidence="3" type="ORF">QBC33DRAFT_602884</name>
</gene>
<dbReference type="PANTHER" id="PTHR34883">
    <property type="entry name" value="SERINE-RICH PROTEIN, PUTATIVE-RELATED-RELATED"/>
    <property type="match status" value="1"/>
</dbReference>
<name>A0AAJ0C4U7_9PEZI</name>
<keyword evidence="2" id="KW-1133">Transmembrane helix</keyword>
<proteinExistence type="predicted"/>
<feature type="region of interest" description="Disordered" evidence="1">
    <location>
        <begin position="183"/>
        <end position="216"/>
    </location>
</feature>
<comment type="caution">
    <text evidence="3">The sequence shown here is derived from an EMBL/GenBank/DDBJ whole genome shotgun (WGS) entry which is preliminary data.</text>
</comment>
<dbReference type="GeneID" id="85315348"/>
<protein>
    <recommendedName>
        <fullName evidence="5">Phytocyanin domain-containing protein</fullName>
    </recommendedName>
</protein>
<dbReference type="RefSeq" id="XP_060286179.1">
    <property type="nucleotide sequence ID" value="XM_060432161.1"/>
</dbReference>
<accession>A0AAJ0C4U7</accession>
<feature type="transmembrane region" description="Helical" evidence="2">
    <location>
        <begin position="223"/>
        <end position="246"/>
    </location>
</feature>
<sequence>MLPSYLLQVAAAVVGRAESPEHNNFEAVSPTKTTTTTTTSSTFSLTIPTTVPTHTIAVGADGFKYTPAEYKPVDIGDIIEFRFYPGGHTVVRAEFGFPCIPYEYTGANKIGFFSGHKSPQVISNDLPTFQVRVNDTDPFFFYCSAPTSCVDHHMIGAINAGGNKTLEKQIDFAVNATYQLAPGDPFPSETASPTGTPSPTNSPDGVPSNSGVSDGGGHHHLSAGAIAGIVIGAAAVLVLGGGLIYLCGWRYGMYRTNTQIFPPPMADAKFSPSPKSPGHGAAATMHYSVPPGNDPYQAQSPSNPYLQSQSPIHPGTYPSPDNTSTHGPLMGVNGGQGYYQSVFVRSIYFLRSLLPN</sequence>
<dbReference type="AlphaFoldDB" id="A0AAJ0C4U7"/>
<keyword evidence="4" id="KW-1185">Reference proteome</keyword>
<dbReference type="SUPFAM" id="SSF49503">
    <property type="entry name" value="Cupredoxins"/>
    <property type="match status" value="1"/>
</dbReference>
<evidence type="ECO:0000256" key="1">
    <source>
        <dbReference type="SAM" id="MobiDB-lite"/>
    </source>
</evidence>
<evidence type="ECO:0000256" key="2">
    <source>
        <dbReference type="SAM" id="Phobius"/>
    </source>
</evidence>
<organism evidence="3 4">
    <name type="scientific">Phialemonium atrogriseum</name>
    <dbReference type="NCBI Taxonomy" id="1093897"/>
    <lineage>
        <taxon>Eukaryota</taxon>
        <taxon>Fungi</taxon>
        <taxon>Dikarya</taxon>
        <taxon>Ascomycota</taxon>
        <taxon>Pezizomycotina</taxon>
        <taxon>Sordariomycetes</taxon>
        <taxon>Sordariomycetidae</taxon>
        <taxon>Cephalothecales</taxon>
        <taxon>Cephalothecaceae</taxon>
        <taxon>Phialemonium</taxon>
    </lineage>
</organism>
<feature type="compositionally biased region" description="Polar residues" evidence="1">
    <location>
        <begin position="296"/>
        <end position="311"/>
    </location>
</feature>
<evidence type="ECO:0000313" key="3">
    <source>
        <dbReference type="EMBL" id="KAK1769966.1"/>
    </source>
</evidence>
<feature type="region of interest" description="Disordered" evidence="1">
    <location>
        <begin position="269"/>
        <end position="325"/>
    </location>
</feature>
<evidence type="ECO:0008006" key="5">
    <source>
        <dbReference type="Google" id="ProtNLM"/>
    </source>
</evidence>
<keyword evidence="2" id="KW-0472">Membrane</keyword>
<dbReference type="EMBL" id="MU839001">
    <property type="protein sequence ID" value="KAK1769966.1"/>
    <property type="molecule type" value="Genomic_DNA"/>
</dbReference>
<reference evidence="3" key="1">
    <citation type="submission" date="2023-06" db="EMBL/GenBank/DDBJ databases">
        <title>Genome-scale phylogeny and comparative genomics of the fungal order Sordariales.</title>
        <authorList>
            <consortium name="Lawrence Berkeley National Laboratory"/>
            <person name="Hensen N."/>
            <person name="Bonometti L."/>
            <person name="Westerberg I."/>
            <person name="Brannstrom I.O."/>
            <person name="Guillou S."/>
            <person name="Cros-Aarteil S."/>
            <person name="Calhoun S."/>
            <person name="Haridas S."/>
            <person name="Kuo A."/>
            <person name="Mondo S."/>
            <person name="Pangilinan J."/>
            <person name="Riley R."/>
            <person name="Labutti K."/>
            <person name="Andreopoulos B."/>
            <person name="Lipzen A."/>
            <person name="Chen C."/>
            <person name="Yanf M."/>
            <person name="Daum C."/>
            <person name="Ng V."/>
            <person name="Clum A."/>
            <person name="Steindorff A."/>
            <person name="Ohm R."/>
            <person name="Martin F."/>
            <person name="Silar P."/>
            <person name="Natvig D."/>
            <person name="Lalanne C."/>
            <person name="Gautier V."/>
            <person name="Ament-Velasquez S.L."/>
            <person name="Kruys A."/>
            <person name="Hutchinson M.I."/>
            <person name="Powell A.J."/>
            <person name="Barry K."/>
            <person name="Miller A.N."/>
            <person name="Grigoriev I.V."/>
            <person name="Debuchy R."/>
            <person name="Gladieux P."/>
            <person name="Thoren M.H."/>
            <person name="Johannesson H."/>
        </authorList>
    </citation>
    <scope>NUCLEOTIDE SEQUENCE</scope>
    <source>
        <strain evidence="3">8032-3</strain>
    </source>
</reference>
<evidence type="ECO:0000313" key="4">
    <source>
        <dbReference type="Proteomes" id="UP001244011"/>
    </source>
</evidence>
<dbReference type="Proteomes" id="UP001244011">
    <property type="component" value="Unassembled WGS sequence"/>
</dbReference>
<keyword evidence="2" id="KW-0812">Transmembrane</keyword>
<dbReference type="PANTHER" id="PTHR34883:SF8">
    <property type="entry name" value="EXTRACELLULAR SERINE-RICH PROTEIN (AFU_ORTHOLOGUE AFUA_6G00670)"/>
    <property type="match status" value="1"/>
</dbReference>
<dbReference type="InterPro" id="IPR008972">
    <property type="entry name" value="Cupredoxin"/>
</dbReference>
<dbReference type="Gene3D" id="2.60.40.420">
    <property type="entry name" value="Cupredoxins - blue copper proteins"/>
    <property type="match status" value="1"/>
</dbReference>
<feature type="compositionally biased region" description="Low complexity" evidence="1">
    <location>
        <begin position="187"/>
        <end position="203"/>
    </location>
</feature>
<dbReference type="InterPro" id="IPR052953">
    <property type="entry name" value="Ser-rich/MCO-related"/>
</dbReference>